<organism evidence="3 4">
    <name type="scientific">Anaerosalibacter bizertensis</name>
    <dbReference type="NCBI Taxonomy" id="932217"/>
    <lineage>
        <taxon>Bacteria</taxon>
        <taxon>Bacillati</taxon>
        <taxon>Bacillota</taxon>
        <taxon>Tissierellia</taxon>
        <taxon>Tissierellales</taxon>
        <taxon>Sporanaerobacteraceae</taxon>
        <taxon>Anaerosalibacter</taxon>
    </lineage>
</organism>
<evidence type="ECO:0000313" key="4">
    <source>
        <dbReference type="Proteomes" id="UP000462760"/>
    </source>
</evidence>
<dbReference type="GO" id="GO:0019239">
    <property type="term" value="F:deaminase activity"/>
    <property type="evidence" value="ECO:0007669"/>
    <property type="project" value="TreeGrafter"/>
</dbReference>
<dbReference type="CDD" id="cd00448">
    <property type="entry name" value="YjgF_YER057c_UK114_family"/>
    <property type="match status" value="1"/>
</dbReference>
<dbReference type="RefSeq" id="WP_154484283.1">
    <property type="nucleotide sequence ID" value="NZ_JAHLOA010000009.1"/>
</dbReference>
<comment type="caution">
    <text evidence="3">The sequence shown here is derived from an EMBL/GenBank/DDBJ whole genome shotgun (WGS) entry which is preliminary data.</text>
</comment>
<dbReference type="NCBIfam" id="TIGR00004">
    <property type="entry name" value="Rid family detoxifying hydrolase"/>
    <property type="match status" value="1"/>
</dbReference>
<reference evidence="3 4" key="1">
    <citation type="submission" date="2019-08" db="EMBL/GenBank/DDBJ databases">
        <title>In-depth cultivation of the pig gut microbiome towards novel bacterial diversity and tailored functional studies.</title>
        <authorList>
            <person name="Wylensek D."/>
            <person name="Hitch T.C.A."/>
            <person name="Clavel T."/>
        </authorList>
    </citation>
    <scope>NUCLEOTIDE SEQUENCE [LARGE SCALE GENOMIC DNA]</scope>
    <source>
        <strain evidence="3 4">Med78-601-WT-4W-RMD-3</strain>
    </source>
</reference>
<evidence type="ECO:0000256" key="1">
    <source>
        <dbReference type="ARBA" id="ARBA00010552"/>
    </source>
</evidence>
<dbReference type="GO" id="GO:0005829">
    <property type="term" value="C:cytosol"/>
    <property type="evidence" value="ECO:0007669"/>
    <property type="project" value="TreeGrafter"/>
</dbReference>
<sequence>MEVTYISTDKAPAAIGPYSQGTKVGNMVFTSGQLGIDPKTGEFVNSNIEEETRQSLKNLKAVVEKAGGTLENVVKVTIFIKNMGDFSKINGVYGEYFNSHKPARSCVEVAKLPKDGNVEIEAIAII</sequence>
<comment type="similarity">
    <text evidence="1">Belongs to the RutC family.</text>
</comment>
<dbReference type="SUPFAM" id="SSF55298">
    <property type="entry name" value="YjgF-like"/>
    <property type="match status" value="1"/>
</dbReference>
<dbReference type="InterPro" id="IPR035959">
    <property type="entry name" value="RutC-like_sf"/>
</dbReference>
<reference evidence="2" key="2">
    <citation type="submission" date="2022-01" db="EMBL/GenBank/DDBJ databases">
        <title>Collection of gut derived symbiotic bacterial strains cultured from healthy donors.</title>
        <authorList>
            <person name="Lin H."/>
            <person name="Kohout C."/>
            <person name="Waligurski E."/>
            <person name="Pamer E.G."/>
        </authorList>
    </citation>
    <scope>NUCLEOTIDE SEQUENCE</scope>
    <source>
        <strain evidence="2">MSK.14.39</strain>
    </source>
</reference>
<evidence type="ECO:0000313" key="5">
    <source>
        <dbReference type="Proteomes" id="UP001108123"/>
    </source>
</evidence>
<dbReference type="EMBL" id="JAKNID010000021">
    <property type="protein sequence ID" value="MCG4565164.1"/>
    <property type="molecule type" value="Genomic_DNA"/>
</dbReference>
<evidence type="ECO:0000313" key="3">
    <source>
        <dbReference type="EMBL" id="MSS43603.1"/>
    </source>
</evidence>
<protein>
    <submittedName>
        <fullName evidence="3">RidA family protein</fullName>
    </submittedName>
</protein>
<proteinExistence type="inferred from homology"/>
<dbReference type="AlphaFoldDB" id="A0A844FHQ8"/>
<dbReference type="PANTHER" id="PTHR11803">
    <property type="entry name" value="2-IMINOBUTANOATE/2-IMINOPROPANOATE DEAMINASE RIDA"/>
    <property type="match status" value="1"/>
</dbReference>
<dbReference type="InterPro" id="IPR006056">
    <property type="entry name" value="RidA"/>
</dbReference>
<gene>
    <name evidence="3" type="ORF">FYJ27_07670</name>
    <name evidence="2" type="ORF">L0P62_06860</name>
</gene>
<dbReference type="Pfam" id="PF01042">
    <property type="entry name" value="Ribonuc_L-PSP"/>
    <property type="match status" value="1"/>
</dbReference>
<accession>A0A844FHQ8</accession>
<dbReference type="EMBL" id="VULR01000009">
    <property type="protein sequence ID" value="MSS43603.1"/>
    <property type="molecule type" value="Genomic_DNA"/>
</dbReference>
<dbReference type="FunFam" id="3.30.1330.40:FF:000001">
    <property type="entry name" value="L-PSP family endoribonuclease"/>
    <property type="match status" value="1"/>
</dbReference>
<dbReference type="PROSITE" id="PS01094">
    <property type="entry name" value="UPF0076"/>
    <property type="match status" value="1"/>
</dbReference>
<dbReference type="PANTHER" id="PTHR11803:SF39">
    <property type="entry name" value="2-IMINOBUTANOATE_2-IMINOPROPANOATE DEAMINASE"/>
    <property type="match status" value="1"/>
</dbReference>
<dbReference type="InterPro" id="IPR006175">
    <property type="entry name" value="YjgF/YER057c/UK114"/>
</dbReference>
<evidence type="ECO:0000313" key="2">
    <source>
        <dbReference type="EMBL" id="MCG4565164.1"/>
    </source>
</evidence>
<dbReference type="Gene3D" id="3.30.1330.40">
    <property type="entry name" value="RutC-like"/>
    <property type="match status" value="1"/>
</dbReference>
<keyword evidence="5" id="KW-1185">Reference proteome</keyword>
<name>A0A844FHQ8_9FIRM</name>
<dbReference type="Proteomes" id="UP000462760">
    <property type="component" value="Unassembled WGS sequence"/>
</dbReference>
<dbReference type="InterPro" id="IPR019897">
    <property type="entry name" value="RidA_CS"/>
</dbReference>
<dbReference type="OrthoDB" id="9803101at2"/>
<dbReference type="Proteomes" id="UP001108123">
    <property type="component" value="Unassembled WGS sequence"/>
</dbReference>